<feature type="compositionally biased region" description="Acidic residues" evidence="7">
    <location>
        <begin position="34"/>
        <end position="47"/>
    </location>
</feature>
<evidence type="ECO:0000313" key="8">
    <source>
        <dbReference type="EMBL" id="QOD40145.1"/>
    </source>
</evidence>
<keyword evidence="4" id="KW-0863">Zinc-finger</keyword>
<reference evidence="8" key="1">
    <citation type="submission" date="2020-08" db="EMBL/GenBank/DDBJ databases">
        <title>Genome sequences of two marsupial simplex viruses; Macropodid alphaherpesvirus 2 and 4.</title>
        <authorList>
            <person name="Vaz P.K."/>
            <person name="Mahony T."/>
            <person name="Hartley C.A."/>
            <person name="Motha J."/>
            <person name="Devlin J.M."/>
        </authorList>
    </citation>
    <scope>NUCLEOTIDE SEQUENCE</scope>
    <source>
        <strain evidence="8">V3116/09</strain>
    </source>
</reference>
<dbReference type="KEGG" id="vg:80540466"/>
<dbReference type="EMBL" id="MT900474">
    <property type="protein sequence ID" value="QOD40145.1"/>
    <property type="molecule type" value="Genomic_DNA"/>
</dbReference>
<comment type="subcellular location">
    <subcellularLocation>
        <location evidence="1">Host cytoplasm</location>
    </subcellularLocation>
</comment>
<evidence type="ECO:0000256" key="3">
    <source>
        <dbReference type="ARBA" id="ARBA00022723"/>
    </source>
</evidence>
<comment type="similarity">
    <text evidence="2">Belongs to the HHV-1 ICP27 protein family.</text>
</comment>
<evidence type="ECO:0000256" key="1">
    <source>
        <dbReference type="ARBA" id="ARBA00004192"/>
    </source>
</evidence>
<evidence type="ECO:0000256" key="4">
    <source>
        <dbReference type="ARBA" id="ARBA00022771"/>
    </source>
</evidence>
<keyword evidence="5" id="KW-0862">Zinc</keyword>
<accession>A0A7L7YUE0</accession>
<feature type="compositionally biased region" description="Low complexity" evidence="7">
    <location>
        <begin position="1"/>
        <end position="15"/>
    </location>
</feature>
<protein>
    <submittedName>
        <fullName evidence="8">ICP27</fullName>
    </submittedName>
</protein>
<feature type="region of interest" description="Disordered" evidence="7">
    <location>
        <begin position="74"/>
        <end position="199"/>
    </location>
</feature>
<dbReference type="GO" id="GO:0003723">
    <property type="term" value="F:RNA binding"/>
    <property type="evidence" value="ECO:0007669"/>
    <property type="project" value="UniProtKB-KW"/>
</dbReference>
<dbReference type="InterPro" id="IPR008648">
    <property type="entry name" value="ICP27-like"/>
</dbReference>
<sequence length="507" mass="57455">MSSRTTTLVDLGLDLSDSDLEDTHNMDIQFTDSESSDECSSSDEELEEPKVELSTEVVSSPALSVVENLHHTELPASTVGRASGPDKQSSTVWSRLGERPQQDRRKVHHTSGRFLGHRTELHTRRANGPRSTQPEGRGADRRPTKPYHRHHTRDRSHRSEQRVWSNNSTRHRRWESSRSRTHRDNRGSFNPPSHLTFPSYLKNTRTENTKPALQQNPDRIRPEVVAALRSIKERASTENIHKSYVKSCEVMSRIFDEKPFPKESNPWAPVLSAMTLETPLAQENPWLVGVPRTPVDAYGPQTHSASWDDVLRFGPVLHKTFQTNPRTASTAKIMRELVLRRESLIAALASTDELFTWCKMCVVQKLPLRTEDPIISTAGAILENLLVQLRPFVPCYLRARQTKPLDELCCRAQLSDVSELISLIFVVLSRLAVRVRDSDGTIDYDVIGVEGESQMDYYIPGACQSGVLEILATHRRECMSRICETVASQLVCSDYVHGKYFYCNSLC</sequence>
<evidence type="ECO:0000256" key="2">
    <source>
        <dbReference type="ARBA" id="ARBA00008477"/>
    </source>
</evidence>
<dbReference type="Proteomes" id="UP001148675">
    <property type="component" value="Segment"/>
</dbReference>
<dbReference type="GO" id="GO:0006355">
    <property type="term" value="P:regulation of DNA-templated transcription"/>
    <property type="evidence" value="ECO:0007669"/>
    <property type="project" value="InterPro"/>
</dbReference>
<evidence type="ECO:0000256" key="5">
    <source>
        <dbReference type="ARBA" id="ARBA00022833"/>
    </source>
</evidence>
<dbReference type="GeneID" id="80540466"/>
<dbReference type="RefSeq" id="YP_010801774.1">
    <property type="nucleotide sequence ID" value="NC_076968.1"/>
</dbReference>
<gene>
    <name evidence="8" type="primary">UL54</name>
</gene>
<evidence type="ECO:0000256" key="6">
    <source>
        <dbReference type="ARBA" id="ARBA00022884"/>
    </source>
</evidence>
<keyword evidence="9" id="KW-1185">Reference proteome</keyword>
<dbReference type="GO" id="GO:0008270">
    <property type="term" value="F:zinc ion binding"/>
    <property type="evidence" value="ECO:0007669"/>
    <property type="project" value="UniProtKB-KW"/>
</dbReference>
<dbReference type="Pfam" id="PF05459">
    <property type="entry name" value="Herpes_UL69"/>
    <property type="match status" value="1"/>
</dbReference>
<feature type="region of interest" description="Disordered" evidence="7">
    <location>
        <begin position="1"/>
        <end position="57"/>
    </location>
</feature>
<organism evidence="8 9">
    <name type="scientific">Macropodid alphaherpesvirus 4</name>
    <dbReference type="NCBI Taxonomy" id="2762721"/>
    <lineage>
        <taxon>Viruses</taxon>
        <taxon>Duplodnaviria</taxon>
        <taxon>Heunggongvirae</taxon>
        <taxon>Peploviricota</taxon>
        <taxon>Herviviricetes</taxon>
        <taxon>Herpesvirales</taxon>
        <taxon>Orthoherpesviridae</taxon>
        <taxon>Alphaherpesvirinae</taxon>
        <taxon>Simplexvirus</taxon>
        <taxon>Simplexvirus macropodidalpha4</taxon>
    </lineage>
</organism>
<proteinExistence type="inferred from homology"/>
<name>A0A7L7YUE0_9ALPH</name>
<dbReference type="GO" id="GO:0030430">
    <property type="term" value="C:host cell cytoplasm"/>
    <property type="evidence" value="ECO:0007669"/>
    <property type="project" value="UniProtKB-SubCell"/>
</dbReference>
<keyword evidence="3" id="KW-0479">Metal-binding</keyword>
<evidence type="ECO:0000313" key="9">
    <source>
        <dbReference type="Proteomes" id="UP001148675"/>
    </source>
</evidence>
<keyword evidence="6" id="KW-0694">RNA-binding</keyword>
<feature type="compositionally biased region" description="Basic residues" evidence="7">
    <location>
        <begin position="144"/>
        <end position="156"/>
    </location>
</feature>
<evidence type="ECO:0000256" key="7">
    <source>
        <dbReference type="SAM" id="MobiDB-lite"/>
    </source>
</evidence>
<feature type="compositionally biased region" description="Basic and acidic residues" evidence="7">
    <location>
        <begin position="174"/>
        <end position="186"/>
    </location>
</feature>